<dbReference type="GO" id="GO:0030170">
    <property type="term" value="F:pyridoxal phosphate binding"/>
    <property type="evidence" value="ECO:0007669"/>
    <property type="project" value="InterPro"/>
</dbReference>
<dbReference type="InterPro" id="IPR011037">
    <property type="entry name" value="Pyrv_Knase-like_insert_dom_sf"/>
</dbReference>
<dbReference type="Pfam" id="PF03473">
    <property type="entry name" value="MOSC"/>
    <property type="match status" value="1"/>
</dbReference>
<comment type="caution">
    <text evidence="2">The sequence shown here is derived from an EMBL/GenBank/DDBJ whole genome shotgun (WGS) entry which is preliminary data.</text>
</comment>
<dbReference type="OrthoDB" id="9793178at2"/>
<evidence type="ECO:0000259" key="1">
    <source>
        <dbReference type="PROSITE" id="PS51340"/>
    </source>
</evidence>
<dbReference type="RefSeq" id="WP_012226692.1">
    <property type="nucleotide sequence ID" value="NZ_HG422565.1"/>
</dbReference>
<evidence type="ECO:0000313" key="3">
    <source>
        <dbReference type="Proteomes" id="UP000018291"/>
    </source>
</evidence>
<dbReference type="Pfam" id="PF03476">
    <property type="entry name" value="MOSC_N"/>
    <property type="match status" value="1"/>
</dbReference>
<dbReference type="SUPFAM" id="SSF50800">
    <property type="entry name" value="PK beta-barrel domain-like"/>
    <property type="match status" value="1"/>
</dbReference>
<name>R4Z537_9ACTN</name>
<dbReference type="eggNOG" id="COG3217">
    <property type="taxonomic scope" value="Bacteria"/>
</dbReference>
<accession>R4Z537</accession>
<reference evidence="2 3" key="1">
    <citation type="journal article" date="2013" name="ISME J.">
        <title>Metabolic model for the filamentous 'Candidatus Microthrix parvicella' based on genomic and metagenomic analyses.</title>
        <authorList>
            <person name="Jon McIlroy S."/>
            <person name="Kristiansen R."/>
            <person name="Albertsen M."/>
            <person name="Michael Karst S."/>
            <person name="Rossetti S."/>
            <person name="Lund Nielsen J."/>
            <person name="Tandoi V."/>
            <person name="James Seviour R."/>
            <person name="Nielsen P.H."/>
        </authorList>
    </citation>
    <scope>NUCLEOTIDE SEQUENCE [LARGE SCALE GENOMIC DNA]</scope>
    <source>
        <strain evidence="2 3">RN1</strain>
    </source>
</reference>
<gene>
    <name evidence="2" type="ORF">BN381_290041</name>
</gene>
<evidence type="ECO:0000313" key="2">
    <source>
        <dbReference type="EMBL" id="CCM63682.1"/>
    </source>
</evidence>
<dbReference type="InterPro" id="IPR005302">
    <property type="entry name" value="MoCF_Sase_C"/>
</dbReference>
<dbReference type="Proteomes" id="UP000018291">
    <property type="component" value="Unassembled WGS sequence"/>
</dbReference>
<proteinExistence type="predicted"/>
<dbReference type="InterPro" id="IPR005303">
    <property type="entry name" value="MOCOS_middle"/>
</dbReference>
<keyword evidence="3" id="KW-1185">Reference proteome</keyword>
<protein>
    <recommendedName>
        <fullName evidence="1">MOSC domain-containing protein</fullName>
    </recommendedName>
</protein>
<dbReference type="EMBL" id="CANL01000022">
    <property type="protein sequence ID" value="CCM63682.1"/>
    <property type="molecule type" value="Genomic_DNA"/>
</dbReference>
<dbReference type="Gene3D" id="2.40.33.20">
    <property type="entry name" value="PK beta-barrel domain-like"/>
    <property type="match status" value="1"/>
</dbReference>
<dbReference type="AlphaFoldDB" id="R4Z537"/>
<dbReference type="HOGENOM" id="CLU_028286_4_0_11"/>
<dbReference type="GO" id="GO:0003824">
    <property type="term" value="F:catalytic activity"/>
    <property type="evidence" value="ECO:0007669"/>
    <property type="project" value="InterPro"/>
</dbReference>
<dbReference type="PROSITE" id="PS51340">
    <property type="entry name" value="MOSC"/>
    <property type="match status" value="1"/>
</dbReference>
<sequence length="278" mass="29953">MSENTNEHIDGVTNQTDGTVGTVARCFRAPVKSMQGLWVDSLEFRESAAVGDRAWGLIDDTTGKLMTAKRYGRLLEAGADDTTITLADGRRIEIDSPTASGALSEWLGRAVTLCRAGEVPDTGYEMTFDPPNDDAEYYEIPTPPGTFLDLAAAHLMSSATLAACAEARGDLNWDVRRFRPNLLIDVADGVGPFGEEAWVGRDLHVGTAVLSVQSPTVRCAMPLRAQPAEGAEPDLQRQRGMFAAMNELNGTHPNHLGIYLQVVRPGTVAVGDPIKLED</sequence>
<feature type="domain" description="MOSC" evidence="1">
    <location>
        <begin position="111"/>
        <end position="277"/>
    </location>
</feature>
<dbReference type="GO" id="GO:0030151">
    <property type="term" value="F:molybdenum ion binding"/>
    <property type="evidence" value="ECO:0007669"/>
    <property type="project" value="InterPro"/>
</dbReference>
<organism evidence="2 3">
    <name type="scientific">Candidatus Neomicrothrix parvicella RN1</name>
    <dbReference type="NCBI Taxonomy" id="1229780"/>
    <lineage>
        <taxon>Bacteria</taxon>
        <taxon>Bacillati</taxon>
        <taxon>Actinomycetota</taxon>
        <taxon>Acidimicrobiia</taxon>
        <taxon>Acidimicrobiales</taxon>
        <taxon>Microthrixaceae</taxon>
        <taxon>Candidatus Neomicrothrix</taxon>
    </lineage>
</organism>
<dbReference type="STRING" id="1229780.BN381_290041"/>